<dbReference type="Pfam" id="PF22381">
    <property type="entry name" value="Staph_reg_Sar_Rot"/>
    <property type="match status" value="1"/>
</dbReference>
<dbReference type="SMART" id="SM00347">
    <property type="entry name" value="HTH_MARR"/>
    <property type="match status" value="1"/>
</dbReference>
<dbReference type="EMBL" id="FXZD01000001">
    <property type="protein sequence ID" value="SMX63781.1"/>
    <property type="molecule type" value="Genomic_DNA"/>
</dbReference>
<evidence type="ECO:0000256" key="2">
    <source>
        <dbReference type="ARBA" id="ARBA00022490"/>
    </source>
</evidence>
<keyword evidence="2" id="KW-0963">Cytoplasm</keyword>
<dbReference type="InterPro" id="IPR055166">
    <property type="entry name" value="Transc_reg_Sar_Rot_HTH"/>
</dbReference>
<dbReference type="PANTHER" id="PTHR33164">
    <property type="entry name" value="TRANSCRIPTIONAL REGULATOR, MARR FAMILY"/>
    <property type="match status" value="1"/>
</dbReference>
<reference evidence="7 8" key="1">
    <citation type="submission" date="2017-03" db="EMBL/GenBank/DDBJ databases">
        <authorList>
            <person name="Afonso C.L."/>
            <person name="Miller P.J."/>
            <person name="Scott M.A."/>
            <person name="Spackman E."/>
            <person name="Goraichik I."/>
            <person name="Dimitrov K.M."/>
            <person name="Suarez D.L."/>
            <person name="Swayne D.E."/>
        </authorList>
    </citation>
    <scope>NUCLEOTIDE SEQUENCE [LARGE SCALE GENOMIC DNA]</scope>
    <source>
        <strain evidence="7 8">CNRZ 918</strain>
    </source>
</reference>
<feature type="domain" description="HTH marR-type" evidence="6">
    <location>
        <begin position="11"/>
        <end position="141"/>
    </location>
</feature>
<comment type="subcellular location">
    <subcellularLocation>
        <location evidence="1">Cytoplasm</location>
    </subcellularLocation>
</comment>
<evidence type="ECO:0000256" key="5">
    <source>
        <dbReference type="ARBA" id="ARBA00023163"/>
    </source>
</evidence>
<name>A0A2H1HLN8_9MICO</name>
<sequence length="180" mass="19554">MPTSYDPLALESQICFALAVASRGVISAYRSVLEPIHLTHPQYLVMLALWQHETLPVRKIAELLRLEAATVSPLIKRLEALGYVEKRRGSHDERVVEVSLTVAGAKLRGTAEAIPGQMMAKLDMGEAELRELHSMMTRLIEAVDASQAVEVSHTSHAVEASNAIDPSKTVDVESSGADST</sequence>
<keyword evidence="3" id="KW-0805">Transcription regulation</keyword>
<dbReference type="PANTHER" id="PTHR33164:SF5">
    <property type="entry name" value="ORGANIC HYDROPEROXIDE RESISTANCE TRANSCRIPTIONAL REGULATOR"/>
    <property type="match status" value="1"/>
</dbReference>
<dbReference type="PROSITE" id="PS50995">
    <property type="entry name" value="HTH_MARR_2"/>
    <property type="match status" value="1"/>
</dbReference>
<dbReference type="Proteomes" id="UP000234433">
    <property type="component" value="Unassembled WGS sequence"/>
</dbReference>
<evidence type="ECO:0000313" key="7">
    <source>
        <dbReference type="EMBL" id="SMX63781.1"/>
    </source>
</evidence>
<dbReference type="InterPro" id="IPR036388">
    <property type="entry name" value="WH-like_DNA-bd_sf"/>
</dbReference>
<evidence type="ECO:0000313" key="8">
    <source>
        <dbReference type="Proteomes" id="UP000234433"/>
    </source>
</evidence>
<evidence type="ECO:0000256" key="4">
    <source>
        <dbReference type="ARBA" id="ARBA00023125"/>
    </source>
</evidence>
<dbReference type="Gene3D" id="1.10.10.10">
    <property type="entry name" value="Winged helix-like DNA-binding domain superfamily/Winged helix DNA-binding domain"/>
    <property type="match status" value="1"/>
</dbReference>
<proteinExistence type="predicted"/>
<organism evidence="7 8">
    <name type="scientific">Brevibacterium antiquum CNRZ 918</name>
    <dbReference type="NCBI Taxonomy" id="1255637"/>
    <lineage>
        <taxon>Bacteria</taxon>
        <taxon>Bacillati</taxon>
        <taxon>Actinomycetota</taxon>
        <taxon>Actinomycetes</taxon>
        <taxon>Micrococcales</taxon>
        <taxon>Brevibacteriaceae</taxon>
        <taxon>Brevibacterium</taxon>
    </lineage>
</organism>
<evidence type="ECO:0000256" key="3">
    <source>
        <dbReference type="ARBA" id="ARBA00023015"/>
    </source>
</evidence>
<dbReference type="AlphaFoldDB" id="A0A2H1HLN8"/>
<dbReference type="GO" id="GO:0006950">
    <property type="term" value="P:response to stress"/>
    <property type="evidence" value="ECO:0007669"/>
    <property type="project" value="TreeGrafter"/>
</dbReference>
<keyword evidence="4 7" id="KW-0238">DNA-binding</keyword>
<gene>
    <name evidence="7" type="ORF">BANT918_00112</name>
</gene>
<dbReference type="GO" id="GO:0005737">
    <property type="term" value="C:cytoplasm"/>
    <property type="evidence" value="ECO:0007669"/>
    <property type="project" value="UniProtKB-SubCell"/>
</dbReference>
<keyword evidence="5" id="KW-0804">Transcription</keyword>
<accession>A0A2H1HLN8</accession>
<dbReference type="SUPFAM" id="SSF46785">
    <property type="entry name" value="Winged helix' DNA-binding domain"/>
    <property type="match status" value="1"/>
</dbReference>
<dbReference type="InterPro" id="IPR000835">
    <property type="entry name" value="HTH_MarR-typ"/>
</dbReference>
<protein>
    <submittedName>
        <fullName evidence="7">DNA-binding transcriptional regulator, MarR family</fullName>
    </submittedName>
</protein>
<dbReference type="GO" id="GO:0003677">
    <property type="term" value="F:DNA binding"/>
    <property type="evidence" value="ECO:0007669"/>
    <property type="project" value="UniProtKB-KW"/>
</dbReference>
<dbReference type="InterPro" id="IPR039422">
    <property type="entry name" value="MarR/SlyA-like"/>
</dbReference>
<evidence type="ECO:0000259" key="6">
    <source>
        <dbReference type="PROSITE" id="PS50995"/>
    </source>
</evidence>
<dbReference type="GO" id="GO:0003700">
    <property type="term" value="F:DNA-binding transcription factor activity"/>
    <property type="evidence" value="ECO:0007669"/>
    <property type="project" value="InterPro"/>
</dbReference>
<dbReference type="RefSeq" id="WP_324761538.1">
    <property type="nucleotide sequence ID" value="NZ_FXZD01000001.1"/>
</dbReference>
<evidence type="ECO:0000256" key="1">
    <source>
        <dbReference type="ARBA" id="ARBA00004496"/>
    </source>
</evidence>
<dbReference type="InterPro" id="IPR036390">
    <property type="entry name" value="WH_DNA-bd_sf"/>
</dbReference>